<dbReference type="EMBL" id="JAEUBG010003924">
    <property type="protein sequence ID" value="KAH3682142.1"/>
    <property type="molecule type" value="Genomic_DNA"/>
</dbReference>
<dbReference type="AlphaFoldDB" id="A0A9P8Q0W5"/>
<sequence length="95" mass="10700">MRSPYSLFKEALYASLFSLFFKKMLPNCVKPLNSSIKPPHFKISSDFNKDLSEGGSIPIARNSETLETPIDFTIRYKESRLILLISGTGLLIMAL</sequence>
<protein>
    <submittedName>
        <fullName evidence="1">Uncharacterized protein</fullName>
    </submittedName>
</protein>
<reference evidence="1" key="1">
    <citation type="journal article" date="2021" name="Open Biol.">
        <title>Shared evolutionary footprints suggest mitochondrial oxidative damage underlies multiple complex I losses in fungi.</title>
        <authorList>
            <person name="Schikora-Tamarit M.A."/>
            <person name="Marcet-Houben M."/>
            <person name="Nosek J."/>
            <person name="Gabaldon T."/>
        </authorList>
    </citation>
    <scope>NUCLEOTIDE SEQUENCE</scope>
    <source>
        <strain evidence="1">CBS2887</strain>
    </source>
</reference>
<evidence type="ECO:0000313" key="2">
    <source>
        <dbReference type="Proteomes" id="UP000774326"/>
    </source>
</evidence>
<keyword evidence="2" id="KW-1185">Reference proteome</keyword>
<name>A0A9P8Q0W5_WICPI</name>
<comment type="caution">
    <text evidence="1">The sequence shown here is derived from an EMBL/GenBank/DDBJ whole genome shotgun (WGS) entry which is preliminary data.</text>
</comment>
<reference evidence="1" key="2">
    <citation type="submission" date="2021-01" db="EMBL/GenBank/DDBJ databases">
        <authorList>
            <person name="Schikora-Tamarit M.A."/>
        </authorList>
    </citation>
    <scope>NUCLEOTIDE SEQUENCE</scope>
    <source>
        <strain evidence="1">CBS2887</strain>
    </source>
</reference>
<dbReference type="Proteomes" id="UP000774326">
    <property type="component" value="Unassembled WGS sequence"/>
</dbReference>
<accession>A0A9P8Q0W5</accession>
<organism evidence="1 2">
    <name type="scientific">Wickerhamomyces pijperi</name>
    <name type="common">Yeast</name>
    <name type="synonym">Pichia pijperi</name>
    <dbReference type="NCBI Taxonomy" id="599730"/>
    <lineage>
        <taxon>Eukaryota</taxon>
        <taxon>Fungi</taxon>
        <taxon>Dikarya</taxon>
        <taxon>Ascomycota</taxon>
        <taxon>Saccharomycotina</taxon>
        <taxon>Saccharomycetes</taxon>
        <taxon>Phaffomycetales</taxon>
        <taxon>Wickerhamomycetaceae</taxon>
        <taxon>Wickerhamomyces</taxon>
    </lineage>
</organism>
<proteinExistence type="predicted"/>
<gene>
    <name evidence="1" type="ORF">WICPIJ_006900</name>
</gene>
<evidence type="ECO:0000313" key="1">
    <source>
        <dbReference type="EMBL" id="KAH3682142.1"/>
    </source>
</evidence>